<comment type="caution">
    <text evidence="1">The sequence shown here is derived from an EMBL/GenBank/DDBJ whole genome shotgun (WGS) entry which is preliminary data.</text>
</comment>
<protein>
    <submittedName>
        <fullName evidence="1">Uncharacterized protein</fullName>
    </submittedName>
</protein>
<dbReference type="Proteomes" id="UP001148629">
    <property type="component" value="Unassembled WGS sequence"/>
</dbReference>
<sequence length="144" mass="15587">MDVGPSLIGPLDAISALAEFHSNRPSWCIIVKVTIVSRSAASGRSWAFPGLGRPVWKMKPRERAMRPGSKTRCKGKQTPQPTSKSFKSWHLRFAALLVSAPSPGNTLGLSQTESTGLAMAIYLPFAVQIGRPYLSPISAIIITR</sequence>
<reference evidence="1" key="1">
    <citation type="submission" date="2022-08" db="EMBL/GenBank/DDBJ databases">
        <title>Genome Sequence of Fusarium decemcellulare.</title>
        <authorList>
            <person name="Buettner E."/>
        </authorList>
    </citation>
    <scope>NUCLEOTIDE SEQUENCE</scope>
    <source>
        <strain evidence="1">Babe19</strain>
    </source>
</reference>
<accession>A0ACC1RBD7</accession>
<gene>
    <name evidence="1" type="ORF">NM208_g16629</name>
</gene>
<organism evidence="1 2">
    <name type="scientific">Fusarium decemcellulare</name>
    <dbReference type="NCBI Taxonomy" id="57161"/>
    <lineage>
        <taxon>Eukaryota</taxon>
        <taxon>Fungi</taxon>
        <taxon>Dikarya</taxon>
        <taxon>Ascomycota</taxon>
        <taxon>Pezizomycotina</taxon>
        <taxon>Sordariomycetes</taxon>
        <taxon>Hypocreomycetidae</taxon>
        <taxon>Hypocreales</taxon>
        <taxon>Nectriaceae</taxon>
        <taxon>Fusarium</taxon>
        <taxon>Fusarium decemcellulare species complex</taxon>
    </lineage>
</organism>
<keyword evidence="2" id="KW-1185">Reference proteome</keyword>
<proteinExistence type="predicted"/>
<name>A0ACC1RBD7_9HYPO</name>
<dbReference type="EMBL" id="JANRMS010005293">
    <property type="protein sequence ID" value="KAJ3502886.1"/>
    <property type="molecule type" value="Genomic_DNA"/>
</dbReference>
<evidence type="ECO:0000313" key="2">
    <source>
        <dbReference type="Proteomes" id="UP001148629"/>
    </source>
</evidence>
<evidence type="ECO:0000313" key="1">
    <source>
        <dbReference type="EMBL" id="KAJ3502886.1"/>
    </source>
</evidence>